<feature type="compositionally biased region" description="Polar residues" evidence="1">
    <location>
        <begin position="1"/>
        <end position="10"/>
    </location>
</feature>
<accession>A0A2Z4H8S1</accession>
<dbReference type="EMBL" id="MG999872">
    <property type="protein sequence ID" value="AWW11010.1"/>
    <property type="molecule type" value="Genomic_DNA"/>
</dbReference>
<proteinExistence type="predicted"/>
<reference evidence="2" key="1">
    <citation type="journal article" date="2018" name="MSphere">
        <title>Ultrasensitive Capture of Human Herpes Simplex Virus Genomes Directly from Clinical Samples Reveals Extraordinarily Limited Evolution in Cell Culture.</title>
        <authorList>
            <person name="Greninger A.L."/>
            <person name="Roychoudhury P."/>
            <person name="Xie H."/>
            <person name="Casto A."/>
            <person name="Cent A."/>
            <person name="Pepper G."/>
            <person name="Koelle D.M."/>
            <person name="Huang M.L."/>
            <person name="Wald A."/>
            <person name="Johnston C."/>
            <person name="Jerome K.R."/>
        </authorList>
    </citation>
    <scope>NUCLEOTIDE SEQUENCE</scope>
    <source>
        <strain evidence="2">2003-15756</strain>
    </source>
</reference>
<name>A0A2Z4H8S1_HHV1</name>
<organismHost>
    <name type="scientific">Homo sapiens</name>
    <name type="common">Human</name>
    <dbReference type="NCBI Taxonomy" id="9606"/>
</organismHost>
<feature type="compositionally biased region" description="Polar residues" evidence="1">
    <location>
        <begin position="51"/>
        <end position="61"/>
    </location>
</feature>
<feature type="region of interest" description="Disordered" evidence="1">
    <location>
        <begin position="1"/>
        <end position="92"/>
    </location>
</feature>
<sequence length="92" mass="9576">MHAASTTVSGTCLGGISETHDGCKGPHPSRGSTAHSSFWVWPRPVGPGAGSNETSSPTLTRLQDVLGVPAKHDTTQTPRRNPTTAPRSMSRG</sequence>
<protein>
    <submittedName>
        <fullName evidence="2">Uncharacterized protein</fullName>
    </submittedName>
</protein>
<evidence type="ECO:0000313" key="2">
    <source>
        <dbReference type="EMBL" id="AWW11010.1"/>
    </source>
</evidence>
<organism evidence="2">
    <name type="scientific">Human herpesvirus 1</name>
    <name type="common">HHV-1</name>
    <name type="synonym">Human herpes simplex virus 1</name>
    <dbReference type="NCBI Taxonomy" id="10298"/>
    <lineage>
        <taxon>Viruses</taxon>
        <taxon>Duplodnaviria</taxon>
        <taxon>Heunggongvirae</taxon>
        <taxon>Peploviricota</taxon>
        <taxon>Herviviricetes</taxon>
        <taxon>Herpesvirales</taxon>
        <taxon>Orthoherpesviridae</taxon>
        <taxon>Alphaherpesvirinae</taxon>
        <taxon>Simplexvirus</taxon>
        <taxon>Simplexvirus humanalpha1</taxon>
    </lineage>
</organism>
<feature type="compositionally biased region" description="Polar residues" evidence="1">
    <location>
        <begin position="75"/>
        <end position="92"/>
    </location>
</feature>
<evidence type="ECO:0000256" key="1">
    <source>
        <dbReference type="SAM" id="MobiDB-lite"/>
    </source>
</evidence>